<dbReference type="EMBL" id="VCKY01000257">
    <property type="protein sequence ID" value="TMR09012.1"/>
    <property type="molecule type" value="Genomic_DNA"/>
</dbReference>
<accession>A0A5S4EZE1</accession>
<dbReference type="SUPFAM" id="SSF52540">
    <property type="entry name" value="P-loop containing nucleoside triphosphate hydrolases"/>
    <property type="match status" value="1"/>
</dbReference>
<dbReference type="InterPro" id="IPR006083">
    <property type="entry name" value="PRK/URK"/>
</dbReference>
<dbReference type="Proteomes" id="UP000309128">
    <property type="component" value="Unassembled WGS sequence"/>
</dbReference>
<proteinExistence type="predicted"/>
<dbReference type="PRINTS" id="PR00988">
    <property type="entry name" value="URIDINKINASE"/>
</dbReference>
<protein>
    <recommendedName>
        <fullName evidence="1">Phosphoribulokinase/uridine kinase domain-containing protein</fullName>
    </recommendedName>
</protein>
<reference evidence="2 3" key="1">
    <citation type="submission" date="2019-05" db="EMBL/GenBank/DDBJ databases">
        <title>Draft genome sequence of Nonomuraea turkmeniaca DSM 43926.</title>
        <authorList>
            <person name="Saricaoglu S."/>
            <person name="Isik K."/>
        </authorList>
    </citation>
    <scope>NUCLEOTIDE SEQUENCE [LARGE SCALE GENOMIC DNA]</scope>
    <source>
        <strain evidence="2 3">DSM 43926</strain>
    </source>
</reference>
<organism evidence="2 3">
    <name type="scientific">Nonomuraea turkmeniaca</name>
    <dbReference type="NCBI Taxonomy" id="103838"/>
    <lineage>
        <taxon>Bacteria</taxon>
        <taxon>Bacillati</taxon>
        <taxon>Actinomycetota</taxon>
        <taxon>Actinomycetes</taxon>
        <taxon>Streptosporangiales</taxon>
        <taxon>Streptosporangiaceae</taxon>
        <taxon>Nonomuraea</taxon>
    </lineage>
</organism>
<comment type="caution">
    <text evidence="2">The sequence shown here is derived from an EMBL/GenBank/DDBJ whole genome shotgun (WGS) entry which is preliminary data.</text>
</comment>
<dbReference type="AlphaFoldDB" id="A0A5S4EZE1"/>
<dbReference type="RefSeq" id="WP_138672819.1">
    <property type="nucleotide sequence ID" value="NZ_VCKY01000257.1"/>
</dbReference>
<name>A0A5S4EZE1_9ACTN</name>
<feature type="domain" description="Phosphoribulokinase/uridine kinase" evidence="1">
    <location>
        <begin position="88"/>
        <end position="173"/>
    </location>
</feature>
<evidence type="ECO:0000259" key="1">
    <source>
        <dbReference type="Pfam" id="PF00485"/>
    </source>
</evidence>
<dbReference type="PANTHER" id="PTHR10285">
    <property type="entry name" value="URIDINE KINASE"/>
    <property type="match status" value="1"/>
</dbReference>
<evidence type="ECO:0000313" key="3">
    <source>
        <dbReference type="Proteomes" id="UP000309128"/>
    </source>
</evidence>
<dbReference type="Pfam" id="PF00485">
    <property type="entry name" value="PRK"/>
    <property type="match status" value="1"/>
</dbReference>
<sequence>MVHSLVVGIAGGSASGKTTITTRLRTAVEQSGRTVDVLASDPYMYHDVDRGPTFVSPTTGEVTFDCNRPESVDWLAFLRDLGTRTSDVAAPDVLLVEGLMILHVAAVRERLDLRLFVELDADERALRRLLRDMKEPRGLREPEVIANYYRESARIGHALYIEPSRQYADIIVRGDAPPDRVQPLLLAMIDRLLGEHSAREPST</sequence>
<dbReference type="OrthoDB" id="9773443at2"/>
<keyword evidence="3" id="KW-1185">Reference proteome</keyword>
<dbReference type="GO" id="GO:0005524">
    <property type="term" value="F:ATP binding"/>
    <property type="evidence" value="ECO:0007669"/>
    <property type="project" value="InterPro"/>
</dbReference>
<gene>
    <name evidence="2" type="ORF">ETD86_45360</name>
</gene>
<evidence type="ECO:0000313" key="2">
    <source>
        <dbReference type="EMBL" id="TMR09012.1"/>
    </source>
</evidence>
<dbReference type="GO" id="GO:0016301">
    <property type="term" value="F:kinase activity"/>
    <property type="evidence" value="ECO:0007669"/>
    <property type="project" value="InterPro"/>
</dbReference>
<dbReference type="Gene3D" id="3.40.50.300">
    <property type="entry name" value="P-loop containing nucleotide triphosphate hydrolases"/>
    <property type="match status" value="2"/>
</dbReference>
<dbReference type="InterPro" id="IPR027417">
    <property type="entry name" value="P-loop_NTPase"/>
</dbReference>